<protein>
    <submittedName>
        <fullName evidence="1">Uncharacterized protein</fullName>
    </submittedName>
</protein>
<accession>A0A3G4ZN59</accession>
<sequence length="461" mass="53167">MLRSFHTKLSPIIRPEINVLITNTCKKHEQRPIRQEALYNQFTDTIKFTGDGNLVDVSKLHEKSAYTGSPKSVLSSLYYHALDITKYTPRNMFSVPLERSFGSFSVEDREISANNKRDLYNELKENYKSSINNLDDPYQRFITRPHGINRTYLKKENDYDFVRVEYVNKDIDENNIVFHDNGYALPHEEEEKRRSQIKTVHLVEEKRPEKCLDSLDMEEILKISAPFGYHINKLDGIVIKNKFDGTNLYDMKGYDEVYGPGAFVKSLIGSIDLFLDGNGDVSIRNEETVDYIKKVALSVTGTGNEKLANKLTTDFINNTAHTNNDTAIQMGKLMDLYNIEGHELLYVMYKTNGPISLVTLADHLLRKVDADKFSLEDAKNLVSREHNSVDYLYGIPIKNSFRRNKGEEQYINIRKYNTRGGKFYECILFLMKYKLSNTLPVDANTILAERNPIDVDHTSIF</sequence>
<dbReference type="EMBL" id="MK071983">
    <property type="protein sequence ID" value="AYV76320.1"/>
    <property type="molecule type" value="Genomic_DNA"/>
</dbReference>
<proteinExistence type="predicted"/>
<organism evidence="1">
    <name type="scientific">Terrestrivirus sp</name>
    <dbReference type="NCBI Taxonomy" id="2487775"/>
    <lineage>
        <taxon>Viruses</taxon>
        <taxon>Varidnaviria</taxon>
        <taxon>Bamfordvirae</taxon>
        <taxon>Nucleocytoviricota</taxon>
        <taxon>Megaviricetes</taxon>
        <taxon>Imitervirales</taxon>
        <taxon>Mimiviridae</taxon>
        <taxon>Klosneuvirinae</taxon>
    </lineage>
</organism>
<evidence type="ECO:0000313" key="1">
    <source>
        <dbReference type="EMBL" id="AYV76320.1"/>
    </source>
</evidence>
<gene>
    <name evidence="1" type="ORF">Terrestrivirus5_142</name>
</gene>
<name>A0A3G4ZN59_9VIRU</name>
<reference evidence="1" key="1">
    <citation type="submission" date="2018-10" db="EMBL/GenBank/DDBJ databases">
        <title>Hidden diversity of soil giant viruses.</title>
        <authorList>
            <person name="Schulz F."/>
            <person name="Alteio L."/>
            <person name="Goudeau D."/>
            <person name="Ryan E.M."/>
            <person name="Malmstrom R.R."/>
            <person name="Blanchard J."/>
            <person name="Woyke T."/>
        </authorList>
    </citation>
    <scope>NUCLEOTIDE SEQUENCE</scope>
    <source>
        <strain evidence="1">TEV1</strain>
    </source>
</reference>